<dbReference type="Gene3D" id="1.10.10.1100">
    <property type="entry name" value="BFD-like [2Fe-2S]-binding domain"/>
    <property type="match status" value="1"/>
</dbReference>
<evidence type="ECO:0000259" key="1">
    <source>
        <dbReference type="Pfam" id="PF04324"/>
    </source>
</evidence>
<name>A0A1I1WMB7_9BACT</name>
<dbReference type="InterPro" id="IPR041854">
    <property type="entry name" value="BFD-like_2Fe2S-bd_dom_sf"/>
</dbReference>
<feature type="domain" description="BFD-like [2Fe-2S]-binding" evidence="1">
    <location>
        <begin position="4"/>
        <end position="49"/>
    </location>
</feature>
<dbReference type="Pfam" id="PF04324">
    <property type="entry name" value="Fer2_BFD"/>
    <property type="match status" value="1"/>
</dbReference>
<evidence type="ECO:0000313" key="3">
    <source>
        <dbReference type="Proteomes" id="UP000181976"/>
    </source>
</evidence>
<sequence>MKQLICICNRVTYGDIEKILQQYPHAEIEEIMHLSSAGTTCGRCRRELTAKVEEIKKLLFDRKKPQQLTIPFQYYK</sequence>
<dbReference type="STRING" id="385682.SAMN05444380_104151"/>
<dbReference type="AlphaFoldDB" id="A0A1I1WMB7"/>
<dbReference type="InterPro" id="IPR007419">
    <property type="entry name" value="BFD-like_2Fe2S-bd_dom"/>
</dbReference>
<proteinExistence type="predicted"/>
<dbReference type="OrthoDB" id="1122964at2"/>
<protein>
    <submittedName>
        <fullName evidence="2">BFD-like [2Fe-2S] binding domain-containing protein</fullName>
    </submittedName>
</protein>
<organism evidence="2 3">
    <name type="scientific">Thermophagus xiamenensis</name>
    <dbReference type="NCBI Taxonomy" id="385682"/>
    <lineage>
        <taxon>Bacteria</taxon>
        <taxon>Pseudomonadati</taxon>
        <taxon>Bacteroidota</taxon>
        <taxon>Bacteroidia</taxon>
        <taxon>Marinilabiliales</taxon>
        <taxon>Marinilabiliaceae</taxon>
        <taxon>Thermophagus</taxon>
    </lineage>
</organism>
<evidence type="ECO:0000313" key="2">
    <source>
        <dbReference type="EMBL" id="SFD95538.1"/>
    </source>
</evidence>
<gene>
    <name evidence="2" type="ORF">SAMN05444380_104151</name>
</gene>
<dbReference type="EMBL" id="FONA01000004">
    <property type="protein sequence ID" value="SFD95538.1"/>
    <property type="molecule type" value="Genomic_DNA"/>
</dbReference>
<dbReference type="RefSeq" id="WP_010528267.1">
    <property type="nucleotide sequence ID" value="NZ_AFSL01000074.1"/>
</dbReference>
<keyword evidence="3" id="KW-1185">Reference proteome</keyword>
<dbReference type="InParanoid" id="A0A1I1WMB7"/>
<accession>A0A1I1WMB7</accession>
<reference evidence="2 3" key="1">
    <citation type="submission" date="2016-10" db="EMBL/GenBank/DDBJ databases">
        <authorList>
            <person name="de Groot N.N."/>
        </authorList>
    </citation>
    <scope>NUCLEOTIDE SEQUENCE [LARGE SCALE GENOMIC DNA]</scope>
    <source>
        <strain evidence="2 3">DSM 19012</strain>
    </source>
</reference>
<dbReference type="Proteomes" id="UP000181976">
    <property type="component" value="Unassembled WGS sequence"/>
</dbReference>